<sequence>MQDYKQKKRSYVVPQCEVYQIGTCNLMDISAPMGGFEYGGELSKRHEFDNESIFDSNDFTWETDNSQIGKEIKP</sequence>
<dbReference type="AlphaFoldDB" id="A0A098YU60"/>
<protein>
    <submittedName>
        <fullName evidence="1">Uncharacterized protein</fullName>
    </submittedName>
</protein>
<dbReference type="OrthoDB" id="1079817at2"/>
<dbReference type="RefSeq" id="WP_036926050.1">
    <property type="nucleotide sequence ID" value="NZ_JRPQ01000035.1"/>
</dbReference>
<accession>A0A098YU60</accession>
<evidence type="ECO:0000313" key="2">
    <source>
        <dbReference type="Proteomes" id="UP000029723"/>
    </source>
</evidence>
<evidence type="ECO:0000313" key="1">
    <source>
        <dbReference type="EMBL" id="KGI22939.1"/>
    </source>
</evidence>
<comment type="caution">
    <text evidence="1">The sequence shown here is derived from an EMBL/GenBank/DDBJ whole genome shotgun (WGS) entry which is preliminary data.</text>
</comment>
<proteinExistence type="predicted"/>
<name>A0A098YU60_9BACT</name>
<organism evidence="1 2">
    <name type="scientific">Hoylesella timonensis S9-PR14</name>
    <dbReference type="NCBI Taxonomy" id="1401062"/>
    <lineage>
        <taxon>Bacteria</taxon>
        <taxon>Pseudomonadati</taxon>
        <taxon>Bacteroidota</taxon>
        <taxon>Bacteroidia</taxon>
        <taxon>Bacteroidales</taxon>
        <taxon>Prevotellaceae</taxon>
        <taxon>Hoylesella</taxon>
    </lineage>
</organism>
<dbReference type="EMBL" id="JRPQ01000035">
    <property type="protein sequence ID" value="KGI22939.1"/>
    <property type="molecule type" value="Genomic_DNA"/>
</dbReference>
<reference evidence="1 2" key="1">
    <citation type="submission" date="2014-07" db="EMBL/GenBank/DDBJ databases">
        <authorList>
            <person name="McCorrison J."/>
            <person name="Sanka R."/>
            <person name="Torralba M."/>
            <person name="Gillis M."/>
            <person name="Haft D.H."/>
            <person name="Methe B."/>
            <person name="Sutton G."/>
            <person name="Nelson K.E."/>
        </authorList>
    </citation>
    <scope>NUCLEOTIDE SEQUENCE [LARGE SCALE GENOMIC DNA]</scope>
    <source>
        <strain evidence="1 2">S9-PR14</strain>
    </source>
</reference>
<gene>
    <name evidence="1" type="ORF">HMPREF9304_01485</name>
</gene>
<dbReference type="Proteomes" id="UP000029723">
    <property type="component" value="Unassembled WGS sequence"/>
</dbReference>